<protein>
    <recommendedName>
        <fullName evidence="7">Adenylate kinase active site lid domain-containing protein</fullName>
    </recommendedName>
</protein>
<name>A0A653CUZ4_CALMS</name>
<dbReference type="OrthoDB" id="442176at2759"/>
<dbReference type="PRINTS" id="PR00094">
    <property type="entry name" value="ADENYLTKNASE"/>
</dbReference>
<proteinExistence type="inferred from homology"/>
<evidence type="ECO:0000256" key="3">
    <source>
        <dbReference type="ARBA" id="ARBA00022777"/>
    </source>
</evidence>
<comment type="similarity">
    <text evidence="4">Belongs to the adenylate kinase family.</text>
</comment>
<dbReference type="AlphaFoldDB" id="A0A653CUZ4"/>
<dbReference type="PANTHER" id="PTHR23359">
    <property type="entry name" value="NUCLEOTIDE KINASE"/>
    <property type="match status" value="1"/>
</dbReference>
<dbReference type="GO" id="GO:0005524">
    <property type="term" value="F:ATP binding"/>
    <property type="evidence" value="ECO:0007669"/>
    <property type="project" value="InterPro"/>
</dbReference>
<dbReference type="EMBL" id="CAACVG010009004">
    <property type="protein sequence ID" value="VEN51745.1"/>
    <property type="molecule type" value="Genomic_DNA"/>
</dbReference>
<evidence type="ECO:0000256" key="4">
    <source>
        <dbReference type="RuleBase" id="RU003330"/>
    </source>
</evidence>
<dbReference type="InterPro" id="IPR000850">
    <property type="entry name" value="Adenylat/UMP-CMP_kin"/>
</dbReference>
<gene>
    <name evidence="5" type="ORF">CALMAC_LOCUS12113</name>
</gene>
<dbReference type="Pfam" id="PF00406">
    <property type="entry name" value="ADK"/>
    <property type="match status" value="1"/>
</dbReference>
<keyword evidence="2" id="KW-0547">Nucleotide-binding</keyword>
<dbReference type="InterPro" id="IPR027417">
    <property type="entry name" value="P-loop_NTPase"/>
</dbReference>
<dbReference type="PROSITE" id="PS00113">
    <property type="entry name" value="ADENYLATE_KINASE"/>
    <property type="match status" value="1"/>
</dbReference>
<dbReference type="Proteomes" id="UP000410492">
    <property type="component" value="Unassembled WGS sequence"/>
</dbReference>
<dbReference type="Gene3D" id="3.40.50.300">
    <property type="entry name" value="P-loop containing nucleotide triphosphate hydrolases"/>
    <property type="match status" value="1"/>
</dbReference>
<keyword evidence="3 4" id="KW-0418">Kinase</keyword>
<organism evidence="5 6">
    <name type="scientific">Callosobruchus maculatus</name>
    <name type="common">Southern cowpea weevil</name>
    <name type="synonym">Pulse bruchid</name>
    <dbReference type="NCBI Taxonomy" id="64391"/>
    <lineage>
        <taxon>Eukaryota</taxon>
        <taxon>Metazoa</taxon>
        <taxon>Ecdysozoa</taxon>
        <taxon>Arthropoda</taxon>
        <taxon>Hexapoda</taxon>
        <taxon>Insecta</taxon>
        <taxon>Pterygota</taxon>
        <taxon>Neoptera</taxon>
        <taxon>Endopterygota</taxon>
        <taxon>Coleoptera</taxon>
        <taxon>Polyphaga</taxon>
        <taxon>Cucujiformia</taxon>
        <taxon>Chrysomeloidea</taxon>
        <taxon>Chrysomelidae</taxon>
        <taxon>Bruchinae</taxon>
        <taxon>Bruchini</taxon>
        <taxon>Callosobruchus</taxon>
    </lineage>
</organism>
<evidence type="ECO:0000256" key="2">
    <source>
        <dbReference type="ARBA" id="ARBA00022741"/>
    </source>
</evidence>
<evidence type="ECO:0000256" key="1">
    <source>
        <dbReference type="ARBA" id="ARBA00022679"/>
    </source>
</evidence>
<accession>A0A653CUZ4</accession>
<dbReference type="GO" id="GO:0006139">
    <property type="term" value="P:nucleobase-containing compound metabolic process"/>
    <property type="evidence" value="ECO:0007669"/>
    <property type="project" value="InterPro"/>
</dbReference>
<reference evidence="5 6" key="1">
    <citation type="submission" date="2019-01" db="EMBL/GenBank/DDBJ databases">
        <authorList>
            <person name="Sayadi A."/>
        </authorList>
    </citation>
    <scope>NUCLEOTIDE SEQUENCE [LARGE SCALE GENOMIC DNA]</scope>
</reference>
<keyword evidence="1 4" id="KW-0808">Transferase</keyword>
<evidence type="ECO:0000313" key="6">
    <source>
        <dbReference type="Proteomes" id="UP000410492"/>
    </source>
</evidence>
<dbReference type="GO" id="GO:0019205">
    <property type="term" value="F:nucleobase-containing compound kinase activity"/>
    <property type="evidence" value="ECO:0007669"/>
    <property type="project" value="InterPro"/>
</dbReference>
<dbReference type="CDD" id="cd01428">
    <property type="entry name" value="ADK"/>
    <property type="match status" value="1"/>
</dbReference>
<evidence type="ECO:0008006" key="7">
    <source>
        <dbReference type="Google" id="ProtNLM"/>
    </source>
</evidence>
<dbReference type="HAMAP" id="MF_00235">
    <property type="entry name" value="Adenylate_kinase_Adk"/>
    <property type="match status" value="1"/>
</dbReference>
<dbReference type="SUPFAM" id="SSF52540">
    <property type="entry name" value="P-loop containing nucleoside triphosphate hydrolases"/>
    <property type="match status" value="1"/>
</dbReference>
<dbReference type="InterPro" id="IPR033690">
    <property type="entry name" value="Adenylat_kinase_CS"/>
</dbReference>
<sequence>MVRHFSIKGKLVPVDWVCNLLKAKMNDVVQNEQINRFLIDGFPRNMSNLEGWTTYGFTNDIVTLKFVLFFDCSLEECERRCLQREDRRTDDNIDIIQKRFRTYLNETLPVLQYYEQTGLLRRIDANKSQDEVFEEVKELFR</sequence>
<evidence type="ECO:0000313" key="5">
    <source>
        <dbReference type="EMBL" id="VEN51745.1"/>
    </source>
</evidence>
<keyword evidence="6" id="KW-1185">Reference proteome</keyword>